<keyword evidence="2" id="KW-0489">Methyltransferase</keyword>
<dbReference type="AlphaFoldDB" id="A0A852WAK5"/>
<comment type="caution">
    <text evidence="2">The sequence shown here is derived from an EMBL/GenBank/DDBJ whole genome shotgun (WGS) entry which is preliminary data.</text>
</comment>
<dbReference type="InterPro" id="IPR052514">
    <property type="entry name" value="SAM-dependent_MTase"/>
</dbReference>
<dbReference type="Proteomes" id="UP000573599">
    <property type="component" value="Unassembled WGS sequence"/>
</dbReference>
<dbReference type="GO" id="GO:0032259">
    <property type="term" value="P:methylation"/>
    <property type="evidence" value="ECO:0007669"/>
    <property type="project" value="UniProtKB-KW"/>
</dbReference>
<evidence type="ECO:0000259" key="1">
    <source>
        <dbReference type="Pfam" id="PF05050"/>
    </source>
</evidence>
<name>A0A852WAK5_9MICO</name>
<dbReference type="PANTHER" id="PTHR34203:SF15">
    <property type="entry name" value="SLL1173 PROTEIN"/>
    <property type="match status" value="1"/>
</dbReference>
<accession>A0A852WAK5</accession>
<dbReference type="InterPro" id="IPR006342">
    <property type="entry name" value="FkbM_mtfrase"/>
</dbReference>
<dbReference type="SUPFAM" id="SSF53335">
    <property type="entry name" value="S-adenosyl-L-methionine-dependent methyltransferases"/>
    <property type="match status" value="1"/>
</dbReference>
<keyword evidence="3" id="KW-1185">Reference proteome</keyword>
<proteinExistence type="predicted"/>
<evidence type="ECO:0000313" key="3">
    <source>
        <dbReference type="Proteomes" id="UP000573599"/>
    </source>
</evidence>
<gene>
    <name evidence="2" type="ORF">BJ986_000565</name>
</gene>
<protein>
    <submittedName>
        <fullName evidence="2">FkbM family methyltransferase</fullName>
    </submittedName>
</protein>
<dbReference type="RefSeq" id="WP_179420617.1">
    <property type="nucleotide sequence ID" value="NZ_JACCAB010000001.1"/>
</dbReference>
<sequence>MRNREIEFARPRDGVWVRWFPSQGYLVTPGLRGPGWKASRLACADMLAPGELVRDGDVVVEVGAGTGTETVFLSRSVGNTGTVIAVEAHPTTAVCLQETISLNRCENVRLVQVALSGSGDPVHLTTGRGVSGLANRIDAGEGGVSVAGGTLMDIVRQQGLHQIDLLKMNIEGAELDVLRGSLTTLDQVRRVMISCHDFAMGDDPGIPPTFDATRSLLKDAGFRVVTRPDHPQPWMRNYVYGYREALSAPS</sequence>
<dbReference type="EMBL" id="JACCAB010000001">
    <property type="protein sequence ID" value="NYG06078.1"/>
    <property type="molecule type" value="Genomic_DNA"/>
</dbReference>
<dbReference type="Gene3D" id="3.40.50.150">
    <property type="entry name" value="Vaccinia Virus protein VP39"/>
    <property type="match status" value="1"/>
</dbReference>
<dbReference type="GO" id="GO:0008168">
    <property type="term" value="F:methyltransferase activity"/>
    <property type="evidence" value="ECO:0007669"/>
    <property type="project" value="UniProtKB-KW"/>
</dbReference>
<dbReference type="InterPro" id="IPR029063">
    <property type="entry name" value="SAM-dependent_MTases_sf"/>
</dbReference>
<feature type="domain" description="Methyltransferase FkbM" evidence="1">
    <location>
        <begin position="61"/>
        <end position="224"/>
    </location>
</feature>
<organism evidence="2 3">
    <name type="scientific">Pedococcus badiiscoriae</name>
    <dbReference type="NCBI Taxonomy" id="642776"/>
    <lineage>
        <taxon>Bacteria</taxon>
        <taxon>Bacillati</taxon>
        <taxon>Actinomycetota</taxon>
        <taxon>Actinomycetes</taxon>
        <taxon>Micrococcales</taxon>
        <taxon>Intrasporangiaceae</taxon>
        <taxon>Pedococcus</taxon>
    </lineage>
</organism>
<dbReference type="PANTHER" id="PTHR34203">
    <property type="entry name" value="METHYLTRANSFERASE, FKBM FAMILY PROTEIN"/>
    <property type="match status" value="1"/>
</dbReference>
<dbReference type="Pfam" id="PF05050">
    <property type="entry name" value="Methyltransf_21"/>
    <property type="match status" value="1"/>
</dbReference>
<evidence type="ECO:0000313" key="2">
    <source>
        <dbReference type="EMBL" id="NYG06078.1"/>
    </source>
</evidence>
<dbReference type="NCBIfam" id="TIGR01444">
    <property type="entry name" value="fkbM_fam"/>
    <property type="match status" value="1"/>
</dbReference>
<keyword evidence="2" id="KW-0808">Transferase</keyword>
<reference evidence="2 3" key="1">
    <citation type="submission" date="2020-07" db="EMBL/GenBank/DDBJ databases">
        <title>Sequencing the genomes of 1000 actinobacteria strains.</title>
        <authorList>
            <person name="Klenk H.-P."/>
        </authorList>
    </citation>
    <scope>NUCLEOTIDE SEQUENCE [LARGE SCALE GENOMIC DNA]</scope>
    <source>
        <strain evidence="2 3">DSM 23987</strain>
    </source>
</reference>